<evidence type="ECO:0000256" key="10">
    <source>
        <dbReference type="ARBA" id="ARBA00022827"/>
    </source>
</evidence>
<dbReference type="UniPathway" id="UPA00219"/>
<evidence type="ECO:0000313" key="22">
    <source>
        <dbReference type="EMBL" id="PJZ53632.1"/>
    </source>
</evidence>
<dbReference type="GO" id="GO:0008762">
    <property type="term" value="F:UDP-N-acetylmuramate dehydrogenase activity"/>
    <property type="evidence" value="ECO:0007669"/>
    <property type="project" value="UniProtKB-UniRule"/>
</dbReference>
<evidence type="ECO:0000256" key="12">
    <source>
        <dbReference type="ARBA" id="ARBA00022960"/>
    </source>
</evidence>
<dbReference type="PANTHER" id="PTHR21071:SF4">
    <property type="entry name" value="UDP-N-ACETYLENOLPYRUVOYLGLUCOSAMINE REDUCTASE"/>
    <property type="match status" value="1"/>
</dbReference>
<keyword evidence="13 19" id="KW-0573">Peptidoglycan synthesis</keyword>
<evidence type="ECO:0000256" key="14">
    <source>
        <dbReference type="ARBA" id="ARBA00023002"/>
    </source>
</evidence>
<evidence type="ECO:0000256" key="4">
    <source>
        <dbReference type="ARBA" id="ARBA00004752"/>
    </source>
</evidence>
<keyword evidence="11 19" id="KW-0521">NADP</keyword>
<dbReference type="GO" id="GO:0009252">
    <property type="term" value="P:peptidoglycan biosynthetic process"/>
    <property type="evidence" value="ECO:0007669"/>
    <property type="project" value="UniProtKB-UniRule"/>
</dbReference>
<evidence type="ECO:0000256" key="2">
    <source>
        <dbReference type="ARBA" id="ARBA00003921"/>
    </source>
</evidence>
<evidence type="ECO:0000256" key="18">
    <source>
        <dbReference type="ARBA" id="ARBA00048914"/>
    </source>
</evidence>
<feature type="active site" evidence="19">
    <location>
        <position position="310"/>
    </location>
</feature>
<accession>A0A2M9YQ32</accession>
<comment type="function">
    <text evidence="2 19">Cell wall formation.</text>
</comment>
<keyword evidence="16 19" id="KW-0961">Cell wall biogenesis/degradation</keyword>
<feature type="compositionally biased region" description="Basic and acidic residues" evidence="20">
    <location>
        <begin position="212"/>
        <end position="229"/>
    </location>
</feature>
<dbReference type="InterPro" id="IPR006094">
    <property type="entry name" value="Oxid_FAD_bind_N"/>
</dbReference>
<keyword evidence="14 19" id="KW-0560">Oxidoreductase</keyword>
<evidence type="ECO:0000259" key="21">
    <source>
        <dbReference type="PROSITE" id="PS51387"/>
    </source>
</evidence>
<dbReference type="Gene3D" id="3.30.43.10">
    <property type="entry name" value="Uridine Diphospho-n-acetylenolpyruvylglucosamine Reductase, domain 2"/>
    <property type="match status" value="1"/>
</dbReference>
<comment type="catalytic activity">
    <reaction evidence="18 19">
        <text>UDP-N-acetyl-alpha-D-muramate + NADP(+) = UDP-N-acetyl-3-O-(1-carboxyvinyl)-alpha-D-glucosamine + NADPH + H(+)</text>
        <dbReference type="Rhea" id="RHEA:12248"/>
        <dbReference type="ChEBI" id="CHEBI:15378"/>
        <dbReference type="ChEBI" id="CHEBI:57783"/>
        <dbReference type="ChEBI" id="CHEBI:58349"/>
        <dbReference type="ChEBI" id="CHEBI:68483"/>
        <dbReference type="ChEBI" id="CHEBI:70757"/>
        <dbReference type="EC" id="1.3.1.98"/>
    </reaction>
</comment>
<dbReference type="NCBIfam" id="NF010480">
    <property type="entry name" value="PRK13905.1"/>
    <property type="match status" value="1"/>
</dbReference>
<evidence type="ECO:0000256" key="6">
    <source>
        <dbReference type="ARBA" id="ARBA00015188"/>
    </source>
</evidence>
<comment type="cofactor">
    <cofactor evidence="1 19">
        <name>FAD</name>
        <dbReference type="ChEBI" id="CHEBI:57692"/>
    </cofactor>
</comment>
<comment type="pathway">
    <text evidence="4 19">Cell wall biogenesis; peptidoglycan biosynthesis.</text>
</comment>
<evidence type="ECO:0000256" key="1">
    <source>
        <dbReference type="ARBA" id="ARBA00001974"/>
    </source>
</evidence>
<feature type="active site" description="Proton donor" evidence="19">
    <location>
        <position position="233"/>
    </location>
</feature>
<evidence type="ECO:0000256" key="8">
    <source>
        <dbReference type="ARBA" id="ARBA00022618"/>
    </source>
</evidence>
<protein>
    <recommendedName>
        <fullName evidence="6 19">UDP-N-acetylenolpyruvoylglucosamine reductase</fullName>
        <ecNumber evidence="5 19">1.3.1.98</ecNumber>
    </recommendedName>
    <alternativeName>
        <fullName evidence="17 19">UDP-N-acetylmuramate dehydrogenase</fullName>
    </alternativeName>
</protein>
<evidence type="ECO:0000256" key="13">
    <source>
        <dbReference type="ARBA" id="ARBA00022984"/>
    </source>
</evidence>
<keyword evidence="7 19" id="KW-0963">Cytoplasm</keyword>
<proteinExistence type="inferred from homology"/>
<evidence type="ECO:0000256" key="15">
    <source>
        <dbReference type="ARBA" id="ARBA00023306"/>
    </source>
</evidence>
<evidence type="ECO:0000256" key="9">
    <source>
        <dbReference type="ARBA" id="ARBA00022630"/>
    </source>
</evidence>
<feature type="domain" description="FAD-binding PCMH-type" evidence="21">
    <location>
        <begin position="38"/>
        <end position="204"/>
    </location>
</feature>
<dbReference type="InterPro" id="IPR036318">
    <property type="entry name" value="FAD-bd_PCMH-like_sf"/>
</dbReference>
<keyword evidence="12 19" id="KW-0133">Cell shape</keyword>
<evidence type="ECO:0000256" key="3">
    <source>
        <dbReference type="ARBA" id="ARBA00004496"/>
    </source>
</evidence>
<dbReference type="NCBIfam" id="TIGR00179">
    <property type="entry name" value="murB"/>
    <property type="match status" value="1"/>
</dbReference>
<dbReference type="EMBL" id="NPDV01000006">
    <property type="protein sequence ID" value="PJZ53632.1"/>
    <property type="molecule type" value="Genomic_DNA"/>
</dbReference>
<dbReference type="PANTHER" id="PTHR21071">
    <property type="entry name" value="UDP-N-ACETYLENOLPYRUVOYLGLUCOSAMINE REDUCTASE"/>
    <property type="match status" value="1"/>
</dbReference>
<gene>
    <name evidence="19" type="primary">murB</name>
    <name evidence="22" type="ORF">CH380_08545</name>
</gene>
<dbReference type="GO" id="GO:0008360">
    <property type="term" value="P:regulation of cell shape"/>
    <property type="evidence" value="ECO:0007669"/>
    <property type="project" value="UniProtKB-KW"/>
</dbReference>
<evidence type="ECO:0000256" key="19">
    <source>
        <dbReference type="HAMAP-Rule" id="MF_00037"/>
    </source>
</evidence>
<feature type="active site" evidence="19">
    <location>
        <position position="182"/>
    </location>
</feature>
<dbReference type="Gene3D" id="3.30.465.10">
    <property type="match status" value="1"/>
</dbReference>
<comment type="similarity">
    <text evidence="19">Belongs to the MurB family.</text>
</comment>
<dbReference type="GO" id="GO:0071555">
    <property type="term" value="P:cell wall organization"/>
    <property type="evidence" value="ECO:0007669"/>
    <property type="project" value="UniProtKB-KW"/>
</dbReference>
<name>A0A2M9YQ32_9LEPT</name>
<dbReference type="Pfam" id="PF02873">
    <property type="entry name" value="MurB_C"/>
    <property type="match status" value="1"/>
</dbReference>
<keyword evidence="15 19" id="KW-0131">Cell cycle</keyword>
<dbReference type="EC" id="1.3.1.98" evidence="5 19"/>
<keyword evidence="10 19" id="KW-0274">FAD</keyword>
<dbReference type="SUPFAM" id="SSF56176">
    <property type="entry name" value="FAD-binding/transporter-associated domain-like"/>
    <property type="match status" value="1"/>
</dbReference>
<evidence type="ECO:0000256" key="5">
    <source>
        <dbReference type="ARBA" id="ARBA00012518"/>
    </source>
</evidence>
<dbReference type="InterPro" id="IPR036635">
    <property type="entry name" value="MurB_C_sf"/>
</dbReference>
<dbReference type="Proteomes" id="UP000232188">
    <property type="component" value="Unassembled WGS sequence"/>
</dbReference>
<evidence type="ECO:0000256" key="7">
    <source>
        <dbReference type="ARBA" id="ARBA00022490"/>
    </source>
</evidence>
<evidence type="ECO:0000256" key="16">
    <source>
        <dbReference type="ARBA" id="ARBA00023316"/>
    </source>
</evidence>
<keyword evidence="9 19" id="KW-0285">Flavoprotein</keyword>
<reference evidence="22 23" key="1">
    <citation type="submission" date="2017-07" db="EMBL/GenBank/DDBJ databases">
        <title>Leptospira spp. isolated from tropical soils.</title>
        <authorList>
            <person name="Thibeaux R."/>
            <person name="Iraola G."/>
            <person name="Ferres I."/>
            <person name="Bierque E."/>
            <person name="Girault D."/>
            <person name="Soupe-Gilbert M.-E."/>
            <person name="Picardeau M."/>
            <person name="Goarant C."/>
        </authorList>
    </citation>
    <scope>NUCLEOTIDE SEQUENCE [LARGE SCALE GENOMIC DNA]</scope>
    <source>
        <strain evidence="22 23">FH2-B-C1</strain>
    </source>
</reference>
<comment type="subcellular location">
    <subcellularLocation>
        <location evidence="3 19">Cytoplasm</location>
    </subcellularLocation>
</comment>
<dbReference type="InterPro" id="IPR016166">
    <property type="entry name" value="FAD-bd_PCMH"/>
</dbReference>
<comment type="caution">
    <text evidence="22">The sequence shown here is derived from an EMBL/GenBank/DDBJ whole genome shotgun (WGS) entry which is preliminary data.</text>
</comment>
<dbReference type="PROSITE" id="PS51387">
    <property type="entry name" value="FAD_PCMH"/>
    <property type="match status" value="1"/>
</dbReference>
<sequence>MLPPLSESRIRILKESLESSKIPFRSEVRLSVLSSFKIGGICPVVVEPEDSEQVLETLSIFEKIELPWKILGGGSNLLISDHPDNFLTLRLSGKFKNFDSLGEGKFRIGAATNTTPTFRQISQAGFTGAEFLSTIPGWTGGAVIQNAGCYGGELFDLIETVEFLRNDEVLIKKSNEIEHGYRFTEFLNNKDSIILGIEILLKEGNLDEIEESLRDKRERRNSSQPENKKSAGSVFKNPKIFGENGKEIKAWELIDRAGLRGAAKGGAQISPEHCNFIVNVGTATASDVNYLVELVLDKVFQQSGILLKREIEYFGDIP</sequence>
<dbReference type="InterPro" id="IPR011601">
    <property type="entry name" value="MurB_C"/>
</dbReference>
<keyword evidence="8 19" id="KW-0132">Cell division</keyword>
<evidence type="ECO:0000256" key="20">
    <source>
        <dbReference type="SAM" id="MobiDB-lite"/>
    </source>
</evidence>
<dbReference type="GO" id="GO:0051301">
    <property type="term" value="P:cell division"/>
    <property type="evidence" value="ECO:0007669"/>
    <property type="project" value="UniProtKB-KW"/>
</dbReference>
<dbReference type="GO" id="GO:0005829">
    <property type="term" value="C:cytosol"/>
    <property type="evidence" value="ECO:0007669"/>
    <property type="project" value="TreeGrafter"/>
</dbReference>
<feature type="region of interest" description="Disordered" evidence="20">
    <location>
        <begin position="212"/>
        <end position="235"/>
    </location>
</feature>
<dbReference type="GO" id="GO:0071949">
    <property type="term" value="F:FAD binding"/>
    <property type="evidence" value="ECO:0007669"/>
    <property type="project" value="InterPro"/>
</dbReference>
<dbReference type="Gene3D" id="3.90.78.10">
    <property type="entry name" value="UDP-N-acetylenolpyruvoylglucosamine reductase, C-terminal domain"/>
    <property type="match status" value="1"/>
</dbReference>
<evidence type="ECO:0000313" key="23">
    <source>
        <dbReference type="Proteomes" id="UP000232188"/>
    </source>
</evidence>
<evidence type="ECO:0000256" key="11">
    <source>
        <dbReference type="ARBA" id="ARBA00022857"/>
    </source>
</evidence>
<evidence type="ECO:0000256" key="17">
    <source>
        <dbReference type="ARBA" id="ARBA00031026"/>
    </source>
</evidence>
<dbReference type="InterPro" id="IPR016167">
    <property type="entry name" value="FAD-bd_PCMH_sub1"/>
</dbReference>
<dbReference type="InterPro" id="IPR016169">
    <property type="entry name" value="FAD-bd_PCMH_sub2"/>
</dbReference>
<dbReference type="SUPFAM" id="SSF56194">
    <property type="entry name" value="Uridine diphospho-N-Acetylenolpyruvylglucosamine reductase, MurB, C-terminal domain"/>
    <property type="match status" value="1"/>
</dbReference>
<dbReference type="InterPro" id="IPR003170">
    <property type="entry name" value="MurB"/>
</dbReference>
<dbReference type="Pfam" id="PF01565">
    <property type="entry name" value="FAD_binding_4"/>
    <property type="match status" value="1"/>
</dbReference>
<dbReference type="RefSeq" id="WP_100785326.1">
    <property type="nucleotide sequence ID" value="NZ_NPDV01000006.1"/>
</dbReference>
<dbReference type="AlphaFoldDB" id="A0A2M9YQ32"/>
<organism evidence="22 23">
    <name type="scientific">Leptospira adleri</name>
    <dbReference type="NCBI Taxonomy" id="2023186"/>
    <lineage>
        <taxon>Bacteria</taxon>
        <taxon>Pseudomonadati</taxon>
        <taxon>Spirochaetota</taxon>
        <taxon>Spirochaetia</taxon>
        <taxon>Leptospirales</taxon>
        <taxon>Leptospiraceae</taxon>
        <taxon>Leptospira</taxon>
    </lineage>
</organism>
<dbReference type="HAMAP" id="MF_00037">
    <property type="entry name" value="MurB"/>
    <property type="match status" value="1"/>
</dbReference>